<dbReference type="AlphaFoldDB" id="A0A9W6VIF9"/>
<gene>
    <name evidence="1" type="ORF">Atai01_50130</name>
</gene>
<evidence type="ECO:0000313" key="2">
    <source>
        <dbReference type="Proteomes" id="UP001165136"/>
    </source>
</evidence>
<evidence type="ECO:0008006" key="3">
    <source>
        <dbReference type="Google" id="ProtNLM"/>
    </source>
</evidence>
<dbReference type="SUPFAM" id="SSF140453">
    <property type="entry name" value="EsxAB dimer-like"/>
    <property type="match status" value="1"/>
</dbReference>
<protein>
    <recommendedName>
        <fullName evidence="3">ESAT-6-like protein</fullName>
    </recommendedName>
</protein>
<proteinExistence type="predicted"/>
<comment type="caution">
    <text evidence="1">The sequence shown here is derived from an EMBL/GenBank/DDBJ whole genome shotgun (WGS) entry which is preliminary data.</text>
</comment>
<name>A0A9W6VIF9_9PSEU</name>
<evidence type="ECO:0000313" key="1">
    <source>
        <dbReference type="EMBL" id="GLY68394.1"/>
    </source>
</evidence>
<dbReference type="Proteomes" id="UP001165136">
    <property type="component" value="Unassembled WGS sequence"/>
</dbReference>
<organism evidence="1 2">
    <name type="scientific">Amycolatopsis taiwanensis</name>
    <dbReference type="NCBI Taxonomy" id="342230"/>
    <lineage>
        <taxon>Bacteria</taxon>
        <taxon>Bacillati</taxon>
        <taxon>Actinomycetota</taxon>
        <taxon>Actinomycetes</taxon>
        <taxon>Pseudonocardiales</taxon>
        <taxon>Pseudonocardiaceae</taxon>
        <taxon>Amycolatopsis</taxon>
    </lineage>
</organism>
<sequence length="106" mass="10813">MSDGFEVDADRLAARAKDFDGLVASAGEIAAELDRALTDAESAWGDDVVGRNFAAAHAGPARDSAEVVRNLAGSLREVGDAFGEAARRHRAGDSAAAESIDRAAGG</sequence>
<keyword evidence="2" id="KW-1185">Reference proteome</keyword>
<accession>A0A9W6VIF9</accession>
<dbReference type="InterPro" id="IPR036689">
    <property type="entry name" value="ESAT-6-like_sf"/>
</dbReference>
<dbReference type="EMBL" id="BSTI01000011">
    <property type="protein sequence ID" value="GLY68394.1"/>
    <property type="molecule type" value="Genomic_DNA"/>
</dbReference>
<dbReference type="RefSeq" id="WP_027942120.1">
    <property type="nucleotide sequence ID" value="NZ_BSTI01000011.1"/>
</dbReference>
<reference evidence="1" key="1">
    <citation type="submission" date="2023-03" db="EMBL/GenBank/DDBJ databases">
        <title>Amycolatopsis taiwanensis NBRC 103393.</title>
        <authorList>
            <person name="Ichikawa N."/>
            <person name="Sato H."/>
            <person name="Tonouchi N."/>
        </authorList>
    </citation>
    <scope>NUCLEOTIDE SEQUENCE</scope>
    <source>
        <strain evidence="1">NBRC 103393</strain>
    </source>
</reference>
<dbReference type="Gene3D" id="1.10.287.1060">
    <property type="entry name" value="ESAT-6-like"/>
    <property type="match status" value="1"/>
</dbReference>